<evidence type="ECO:0000256" key="4">
    <source>
        <dbReference type="SAM" id="MobiDB-lite"/>
    </source>
</evidence>
<accession>A0AAW1AMW3</accession>
<dbReference type="SUPFAM" id="SSF54236">
    <property type="entry name" value="Ubiquitin-like"/>
    <property type="match status" value="1"/>
</dbReference>
<dbReference type="PANTHER" id="PTHR46340">
    <property type="entry name" value="UBX DOMAIN-CONTAINING PROTEIN 1"/>
    <property type="match status" value="1"/>
</dbReference>
<feature type="domain" description="UBA" evidence="5">
    <location>
        <begin position="63"/>
        <end position="104"/>
    </location>
</feature>
<evidence type="ECO:0000256" key="2">
    <source>
        <dbReference type="ARBA" id="ARBA00022490"/>
    </source>
</evidence>
<feature type="compositionally biased region" description="Basic and acidic residues" evidence="4">
    <location>
        <begin position="154"/>
        <end position="188"/>
    </location>
</feature>
<dbReference type="FunFam" id="1.10.8.10:FF:000044">
    <property type="entry name" value="UBX domain-containing protein 1"/>
    <property type="match status" value="1"/>
</dbReference>
<feature type="domain" description="UBX" evidence="6">
    <location>
        <begin position="276"/>
        <end position="355"/>
    </location>
</feature>
<dbReference type="GO" id="GO:1903094">
    <property type="term" value="P:negative regulation of protein K48-linked deubiquitination"/>
    <property type="evidence" value="ECO:0007669"/>
    <property type="project" value="TreeGrafter"/>
</dbReference>
<dbReference type="GO" id="GO:0031397">
    <property type="term" value="P:negative regulation of protein ubiquitination"/>
    <property type="evidence" value="ECO:0007669"/>
    <property type="project" value="TreeGrafter"/>
</dbReference>
<feature type="region of interest" description="Disordered" evidence="4">
    <location>
        <begin position="1"/>
        <end position="29"/>
    </location>
</feature>
<dbReference type="InterPro" id="IPR041923">
    <property type="entry name" value="UBA_UBXN1"/>
</dbReference>
<dbReference type="FunFam" id="3.10.20.90:FF:000134">
    <property type="entry name" value="UBX domain-containing protein 1"/>
    <property type="match status" value="1"/>
</dbReference>
<dbReference type="Proteomes" id="UP001474421">
    <property type="component" value="Unassembled WGS sequence"/>
</dbReference>
<dbReference type="CDD" id="cd14302">
    <property type="entry name" value="UBA_UBXN1"/>
    <property type="match status" value="1"/>
</dbReference>
<dbReference type="Pfam" id="PF22562">
    <property type="entry name" value="UBA_7"/>
    <property type="match status" value="1"/>
</dbReference>
<dbReference type="SMART" id="SM00165">
    <property type="entry name" value="UBA"/>
    <property type="match status" value="1"/>
</dbReference>
<dbReference type="GO" id="GO:0032435">
    <property type="term" value="P:negative regulation of proteasomal ubiquitin-dependent protein catabolic process"/>
    <property type="evidence" value="ECO:0007669"/>
    <property type="project" value="TreeGrafter"/>
</dbReference>
<dbReference type="SMART" id="SM00166">
    <property type="entry name" value="UBX"/>
    <property type="match status" value="1"/>
</dbReference>
<keyword evidence="3" id="KW-0175">Coiled coil</keyword>
<dbReference type="GO" id="GO:0036435">
    <property type="term" value="F:K48-linked polyubiquitin modification-dependent protein binding"/>
    <property type="evidence" value="ECO:0007669"/>
    <property type="project" value="TreeGrafter"/>
</dbReference>
<keyword evidence="8" id="KW-1185">Reference proteome</keyword>
<organism evidence="7 8">
    <name type="scientific">Crotalus adamanteus</name>
    <name type="common">Eastern diamondback rattlesnake</name>
    <dbReference type="NCBI Taxonomy" id="8729"/>
    <lineage>
        <taxon>Eukaryota</taxon>
        <taxon>Metazoa</taxon>
        <taxon>Chordata</taxon>
        <taxon>Craniata</taxon>
        <taxon>Vertebrata</taxon>
        <taxon>Euteleostomi</taxon>
        <taxon>Lepidosauria</taxon>
        <taxon>Squamata</taxon>
        <taxon>Bifurcata</taxon>
        <taxon>Unidentata</taxon>
        <taxon>Episquamata</taxon>
        <taxon>Toxicofera</taxon>
        <taxon>Serpentes</taxon>
        <taxon>Colubroidea</taxon>
        <taxon>Viperidae</taxon>
        <taxon>Crotalinae</taxon>
        <taxon>Crotalus</taxon>
    </lineage>
</organism>
<gene>
    <name evidence="7" type="ORF">NXF25_018457</name>
</gene>
<dbReference type="Gene3D" id="1.10.8.10">
    <property type="entry name" value="DNA helicase RuvA subunit, C-terminal domain"/>
    <property type="match status" value="1"/>
</dbReference>
<dbReference type="Gene3D" id="3.10.20.90">
    <property type="entry name" value="Phosphatidylinositol 3-kinase Catalytic Subunit, Chain A, domain 1"/>
    <property type="match status" value="1"/>
</dbReference>
<keyword evidence="2" id="KW-0963">Cytoplasm</keyword>
<dbReference type="InterPro" id="IPR001012">
    <property type="entry name" value="UBX_dom"/>
</dbReference>
<evidence type="ECO:0000259" key="6">
    <source>
        <dbReference type="PROSITE" id="PS50033"/>
    </source>
</evidence>
<feature type="region of interest" description="Disordered" evidence="4">
    <location>
        <begin position="121"/>
        <end position="196"/>
    </location>
</feature>
<evidence type="ECO:0000256" key="1">
    <source>
        <dbReference type="ARBA" id="ARBA00004496"/>
    </source>
</evidence>
<comment type="subcellular location">
    <subcellularLocation>
        <location evidence="1">Cytoplasm</location>
    </subcellularLocation>
</comment>
<dbReference type="SUPFAM" id="SSF46934">
    <property type="entry name" value="UBA-like"/>
    <property type="match status" value="1"/>
</dbReference>
<dbReference type="GO" id="GO:0005737">
    <property type="term" value="C:cytoplasm"/>
    <property type="evidence" value="ECO:0007669"/>
    <property type="project" value="UniProtKB-SubCell"/>
</dbReference>
<dbReference type="PANTHER" id="PTHR46340:SF1">
    <property type="entry name" value="UBX DOMAIN-CONTAINING PROTEIN 1"/>
    <property type="match status" value="1"/>
</dbReference>
<name>A0AAW1AMW3_CROAD</name>
<dbReference type="InterPro" id="IPR015940">
    <property type="entry name" value="UBA"/>
</dbReference>
<evidence type="ECO:0000313" key="8">
    <source>
        <dbReference type="Proteomes" id="UP001474421"/>
    </source>
</evidence>
<dbReference type="GO" id="GO:0005634">
    <property type="term" value="C:nucleus"/>
    <property type="evidence" value="ECO:0007669"/>
    <property type="project" value="TreeGrafter"/>
</dbReference>
<comment type="caution">
    <text evidence="7">The sequence shown here is derived from an EMBL/GenBank/DDBJ whole genome shotgun (WGS) entry which is preliminary data.</text>
</comment>
<evidence type="ECO:0000313" key="7">
    <source>
        <dbReference type="EMBL" id="KAK9391127.1"/>
    </source>
</evidence>
<evidence type="ECO:0000259" key="5">
    <source>
        <dbReference type="PROSITE" id="PS50030"/>
    </source>
</evidence>
<dbReference type="InterPro" id="IPR029071">
    <property type="entry name" value="Ubiquitin-like_domsf"/>
</dbReference>
<dbReference type="AlphaFoldDB" id="A0AAW1AMW3"/>
<protein>
    <submittedName>
        <fullName evidence="7">UBX domain-containing protein 1-like</fullName>
    </submittedName>
</protein>
<dbReference type="Pfam" id="PF00789">
    <property type="entry name" value="UBX"/>
    <property type="match status" value="1"/>
</dbReference>
<dbReference type="EMBL" id="JAOTOJ010000019">
    <property type="protein sequence ID" value="KAK9391127.1"/>
    <property type="molecule type" value="Genomic_DNA"/>
</dbReference>
<dbReference type="PROSITE" id="PS50030">
    <property type="entry name" value="UBA"/>
    <property type="match status" value="1"/>
</dbReference>
<proteinExistence type="predicted"/>
<dbReference type="InterPro" id="IPR009060">
    <property type="entry name" value="UBA-like_sf"/>
</dbReference>
<sequence>MDKRGAARPSAATVASSGIPPSHVTQTASRFRGLPCRRFPLLRRGRRAGAAEFAGSDGCKAGLMESTALESLIEMGFPQNRAEKALALTGNQGIEQAMDWLVEHENDPSLDDPYVAPQGHVLDAEETPEGTTPDSVEGGSGELAEGETQQPLTEEEKQEQTKRMMELISQKQKEREEREKRESIEREKQRRKQGQELLLLRQKLQEDEMKKLAEERRREKLEEKLAKQRVREKIERDKAERAKKFGCSSATQASALPEQVDPVLISSPSQEPPVKREYDQCKIQVRLLDGTSLTHTFKAREQLAAVRLYVELNRQDGGEDPFHLLTSFPRRVFTEDDMEKPLQELGLVPSAVLIVAKKGNS</sequence>
<dbReference type="PROSITE" id="PS50033">
    <property type="entry name" value="UBX"/>
    <property type="match status" value="1"/>
</dbReference>
<dbReference type="CDD" id="cd01772">
    <property type="entry name" value="UBX_UBXN1"/>
    <property type="match status" value="1"/>
</dbReference>
<evidence type="ECO:0000256" key="3">
    <source>
        <dbReference type="ARBA" id="ARBA00023054"/>
    </source>
</evidence>
<reference evidence="7 8" key="1">
    <citation type="journal article" date="2024" name="Proc. Natl. Acad. Sci. U.S.A.">
        <title>The genetic regulatory architecture and epigenomic basis for age-related changes in rattlesnake venom.</title>
        <authorList>
            <person name="Hogan M.P."/>
            <person name="Holding M.L."/>
            <person name="Nystrom G.S."/>
            <person name="Colston T.J."/>
            <person name="Bartlett D.A."/>
            <person name="Mason A.J."/>
            <person name="Ellsworth S.A."/>
            <person name="Rautsaw R.M."/>
            <person name="Lawrence K.C."/>
            <person name="Strickland J.L."/>
            <person name="He B."/>
            <person name="Fraser P."/>
            <person name="Margres M.J."/>
            <person name="Gilbert D.M."/>
            <person name="Gibbs H.L."/>
            <person name="Parkinson C.L."/>
            <person name="Rokyta D.R."/>
        </authorList>
    </citation>
    <scope>NUCLEOTIDE SEQUENCE [LARGE SCALE GENOMIC DNA]</scope>
    <source>
        <strain evidence="7">DRR0105</strain>
    </source>
</reference>